<name>A0A6J7WKY3_9CAUD</name>
<protein>
    <submittedName>
        <fullName evidence="1">Uncharacterized protein</fullName>
    </submittedName>
</protein>
<organism evidence="1">
    <name type="scientific">uncultured Caudovirales phage</name>
    <dbReference type="NCBI Taxonomy" id="2100421"/>
    <lineage>
        <taxon>Viruses</taxon>
        <taxon>Duplodnaviria</taxon>
        <taxon>Heunggongvirae</taxon>
        <taxon>Uroviricota</taxon>
        <taxon>Caudoviricetes</taxon>
        <taxon>Peduoviridae</taxon>
        <taxon>Maltschvirus</taxon>
        <taxon>Maltschvirus maltsch</taxon>
    </lineage>
</organism>
<sequence>MKKDRFDLEQEIMECWSITTDIENLRVALDSSMTEDEVDNYLLGLRAIYEVKFTKLFDTFGKLIQTQQIK</sequence>
<reference evidence="1" key="1">
    <citation type="submission" date="2020-05" db="EMBL/GenBank/DDBJ databases">
        <authorList>
            <person name="Chiriac C."/>
            <person name="Salcher M."/>
            <person name="Ghai R."/>
            <person name="Kavagutti S V."/>
        </authorList>
    </citation>
    <scope>NUCLEOTIDE SEQUENCE</scope>
</reference>
<dbReference type="EMBL" id="LR798261">
    <property type="protein sequence ID" value="CAB5218729.1"/>
    <property type="molecule type" value="Genomic_DNA"/>
</dbReference>
<evidence type="ECO:0000313" key="1">
    <source>
        <dbReference type="EMBL" id="CAB5218729.1"/>
    </source>
</evidence>
<accession>A0A6J7WKY3</accession>
<proteinExistence type="predicted"/>
<gene>
    <name evidence="1" type="ORF">UFOVP218_96</name>
</gene>